<dbReference type="Proteomes" id="UP000198923">
    <property type="component" value="Unassembled WGS sequence"/>
</dbReference>
<dbReference type="RefSeq" id="WP_093172177.1">
    <property type="nucleotide sequence ID" value="NZ_FNCN01000020.1"/>
</dbReference>
<reference evidence="2 3" key="1">
    <citation type="submission" date="2016-10" db="EMBL/GenBank/DDBJ databases">
        <authorList>
            <person name="de Groot N.N."/>
        </authorList>
    </citation>
    <scope>NUCLEOTIDE SEQUENCE [LARGE SCALE GENOMIC DNA]</scope>
    <source>
        <strain evidence="2 3">CPCC 201354</strain>
    </source>
</reference>
<evidence type="ECO:0000313" key="2">
    <source>
        <dbReference type="EMBL" id="SDH67830.1"/>
    </source>
</evidence>
<dbReference type="STRING" id="504805.SAMN05421505_12047"/>
<protein>
    <submittedName>
        <fullName evidence="2">Uncharacterized protein</fullName>
    </submittedName>
</protein>
<name>A0A1G8EDH1_9ACTN</name>
<accession>A0A1G8EDH1</accession>
<dbReference type="Gene3D" id="3.40.50.300">
    <property type="entry name" value="P-loop containing nucleotide triphosphate hydrolases"/>
    <property type="match status" value="1"/>
</dbReference>
<evidence type="ECO:0000256" key="1">
    <source>
        <dbReference type="SAM" id="MobiDB-lite"/>
    </source>
</evidence>
<feature type="region of interest" description="Disordered" evidence="1">
    <location>
        <begin position="522"/>
        <end position="584"/>
    </location>
</feature>
<dbReference type="Gene3D" id="3.30.420.240">
    <property type="match status" value="1"/>
</dbReference>
<organism evidence="2 3">
    <name type="scientific">Sinosporangium album</name>
    <dbReference type="NCBI Taxonomy" id="504805"/>
    <lineage>
        <taxon>Bacteria</taxon>
        <taxon>Bacillati</taxon>
        <taxon>Actinomycetota</taxon>
        <taxon>Actinomycetes</taxon>
        <taxon>Streptosporangiales</taxon>
        <taxon>Streptosporangiaceae</taxon>
        <taxon>Sinosporangium</taxon>
    </lineage>
</organism>
<feature type="compositionally biased region" description="Basic and acidic residues" evidence="1">
    <location>
        <begin position="532"/>
        <end position="547"/>
    </location>
</feature>
<dbReference type="EMBL" id="FNCN01000020">
    <property type="protein sequence ID" value="SDH67830.1"/>
    <property type="molecule type" value="Genomic_DNA"/>
</dbReference>
<evidence type="ECO:0000313" key="3">
    <source>
        <dbReference type="Proteomes" id="UP000198923"/>
    </source>
</evidence>
<sequence>MTALLVPQPHTLPRGDSQIASRMLSDLMGYPPEVRRRTLGLLAAGDLVQILAVAGRELGTPYSLWLGDPVGFVEQVLGERLWSKQQQILHAITTHKTVAVPAGFGLGKTHLAARAVLYWTSVYPVGTALAITTATRMRQVYRQMWPHIRRAVARANLPGSCDQVQYKMTDRHGVDVVVAYGFTAVEHDESGMQGIHESNLLLIVDEAGGIGPVIGRSTRNLLTGSNARMLAIGNPPTDQERSWFEKLCGDGDDYRYPQVTTIPLAATDSPSVTGERISDQVCGCPAGEQGHLVSSHLVDQEWIDGAIRDHGPTSPYVIAKVHARFPRGTKDQMIPSDWVDAAADQEEPEGDEWVRLCDLDLPEEQDEWVVGYGAWIRLGVDVASDGGDEFVIARLVGDLATIEHFSAGADNADAVTVANQVLREIHRAERLRLRLRTKAQVRVKIDTIGVGWGVVSLLQRWRQEGMHDAEIVPVNVAEEPGRSADSELLRPYIKRDEMWIAGRTLLQPDREGRTRLRLRVDDKTKAQLSGPKKLDRSTGHTQVEPKKAMRKRGLPSPDRAEALLHCPYEPAPRKPKKRGRLLVG</sequence>
<dbReference type="AlphaFoldDB" id="A0A1G8EDH1"/>
<gene>
    <name evidence="2" type="ORF">SAMN05421505_12047</name>
</gene>
<feature type="compositionally biased region" description="Basic residues" evidence="1">
    <location>
        <begin position="573"/>
        <end position="584"/>
    </location>
</feature>
<proteinExistence type="predicted"/>
<dbReference type="InterPro" id="IPR027417">
    <property type="entry name" value="P-loop_NTPase"/>
</dbReference>
<dbReference type="SUPFAM" id="SSF52540">
    <property type="entry name" value="P-loop containing nucleoside triphosphate hydrolases"/>
    <property type="match status" value="1"/>
</dbReference>
<keyword evidence="3" id="KW-1185">Reference proteome</keyword>